<gene>
    <name evidence="13" type="ORF">EDC56_0989</name>
</gene>
<name>A0A3N2E1D5_9GAMM</name>
<dbReference type="EMBL" id="RKHR01000003">
    <property type="protein sequence ID" value="ROS05459.1"/>
    <property type="molecule type" value="Genomic_DNA"/>
</dbReference>
<protein>
    <submittedName>
        <fullName evidence="13">Putative porin</fullName>
    </submittedName>
</protein>
<reference evidence="13 14" key="1">
    <citation type="submission" date="2018-11" db="EMBL/GenBank/DDBJ databases">
        <title>Genomic Encyclopedia of Type Strains, Phase IV (KMG-IV): sequencing the most valuable type-strain genomes for metagenomic binning, comparative biology and taxonomic classification.</title>
        <authorList>
            <person name="Goeker M."/>
        </authorList>
    </citation>
    <scope>NUCLEOTIDE SEQUENCE [LARGE SCALE GENOMIC DNA]</scope>
    <source>
        <strain evidence="13 14">DSM 100316</strain>
    </source>
</reference>
<keyword evidence="7" id="KW-0406">Ion transport</keyword>
<feature type="signal peptide" evidence="11">
    <location>
        <begin position="1"/>
        <end position="24"/>
    </location>
</feature>
<evidence type="ECO:0000256" key="11">
    <source>
        <dbReference type="SAM" id="SignalP"/>
    </source>
</evidence>
<dbReference type="PANTHER" id="PTHR34501:SF9">
    <property type="entry name" value="MAJOR OUTER MEMBRANE PROTEIN P.IA"/>
    <property type="match status" value="1"/>
</dbReference>
<keyword evidence="4" id="KW-1134">Transmembrane beta strand</keyword>
<dbReference type="RefSeq" id="WP_162844079.1">
    <property type="nucleotide sequence ID" value="NZ_RKHR01000003.1"/>
</dbReference>
<feature type="chain" id="PRO_5018224769" evidence="11">
    <location>
        <begin position="25"/>
        <end position="328"/>
    </location>
</feature>
<evidence type="ECO:0000256" key="10">
    <source>
        <dbReference type="ARBA" id="ARBA00023237"/>
    </source>
</evidence>
<dbReference type="CDD" id="cd00342">
    <property type="entry name" value="gram_neg_porins"/>
    <property type="match status" value="1"/>
</dbReference>
<keyword evidence="9" id="KW-0472">Membrane</keyword>
<keyword evidence="14" id="KW-1185">Reference proteome</keyword>
<evidence type="ECO:0000256" key="8">
    <source>
        <dbReference type="ARBA" id="ARBA00023114"/>
    </source>
</evidence>
<organism evidence="13 14">
    <name type="scientific">Sinobacterium caligoides</name>
    <dbReference type="NCBI Taxonomy" id="933926"/>
    <lineage>
        <taxon>Bacteria</taxon>
        <taxon>Pseudomonadati</taxon>
        <taxon>Pseudomonadota</taxon>
        <taxon>Gammaproteobacteria</taxon>
        <taxon>Cellvibrionales</taxon>
        <taxon>Spongiibacteraceae</taxon>
        <taxon>Sinobacterium</taxon>
    </lineage>
</organism>
<sequence length="328" mass="36120">MPRVSGAIAATTLSCLFLSATANALGPIDGKVYGRLNVTYQYEDNADSDGVWKLENNSSRLGFKGETAIDSGLNILYQLEFGVEVDDGEKDGDTFSQRDIFLGLEGSWGQLKAGRLTIPFKQAKGDFDRFNDLQGELGKIIDGENRLSNTLQYASPELLTGLVAKLAVIPGEGEGDEDDAADAASASLVYKREQLYLALAVNNNIKQQDQLRLVTTWHWGALGEGLFSVGALYQHSKGHDDDFRYIDGKDEADAYGGSAVYALRKNSVKVQYIVSDRSARMSDSSQFSVALDHQLGERSVLYTYYADRKADEREYETRYLAVGLKHSF</sequence>
<evidence type="ECO:0000259" key="12">
    <source>
        <dbReference type="Pfam" id="PF13609"/>
    </source>
</evidence>
<dbReference type="PROSITE" id="PS51257">
    <property type="entry name" value="PROKAR_LIPOPROTEIN"/>
    <property type="match status" value="1"/>
</dbReference>
<dbReference type="Proteomes" id="UP000275394">
    <property type="component" value="Unassembled WGS sequence"/>
</dbReference>
<feature type="domain" description="Porin" evidence="12">
    <location>
        <begin position="10"/>
        <end position="311"/>
    </location>
</feature>
<evidence type="ECO:0000256" key="5">
    <source>
        <dbReference type="ARBA" id="ARBA00022692"/>
    </source>
</evidence>
<proteinExistence type="predicted"/>
<dbReference type="Gene3D" id="2.40.160.10">
    <property type="entry name" value="Porin"/>
    <property type="match status" value="1"/>
</dbReference>
<dbReference type="PANTHER" id="PTHR34501">
    <property type="entry name" value="PROTEIN YDDL-RELATED"/>
    <property type="match status" value="1"/>
</dbReference>
<dbReference type="GO" id="GO:0046930">
    <property type="term" value="C:pore complex"/>
    <property type="evidence" value="ECO:0007669"/>
    <property type="project" value="UniProtKB-KW"/>
</dbReference>
<comment type="caution">
    <text evidence="13">The sequence shown here is derived from an EMBL/GenBank/DDBJ whole genome shotgun (WGS) entry which is preliminary data.</text>
</comment>
<evidence type="ECO:0000313" key="14">
    <source>
        <dbReference type="Proteomes" id="UP000275394"/>
    </source>
</evidence>
<keyword evidence="3" id="KW-0813">Transport</keyword>
<evidence type="ECO:0000256" key="9">
    <source>
        <dbReference type="ARBA" id="ARBA00023136"/>
    </source>
</evidence>
<evidence type="ECO:0000256" key="3">
    <source>
        <dbReference type="ARBA" id="ARBA00022448"/>
    </source>
</evidence>
<comment type="subcellular location">
    <subcellularLocation>
        <location evidence="1">Cell outer membrane</location>
        <topology evidence="1">Multi-pass membrane protein</topology>
    </subcellularLocation>
</comment>
<dbReference type="InterPro" id="IPR023614">
    <property type="entry name" value="Porin_dom_sf"/>
</dbReference>
<dbReference type="GO" id="GO:0015288">
    <property type="term" value="F:porin activity"/>
    <property type="evidence" value="ECO:0007669"/>
    <property type="project" value="UniProtKB-KW"/>
</dbReference>
<evidence type="ECO:0000256" key="1">
    <source>
        <dbReference type="ARBA" id="ARBA00004571"/>
    </source>
</evidence>
<accession>A0A3N2E1D5</accession>
<dbReference type="InterPro" id="IPR050298">
    <property type="entry name" value="Gram-neg_bact_OMP"/>
</dbReference>
<keyword evidence="5" id="KW-0812">Transmembrane</keyword>
<dbReference type="AlphaFoldDB" id="A0A3N2E1D5"/>
<dbReference type="GO" id="GO:0009279">
    <property type="term" value="C:cell outer membrane"/>
    <property type="evidence" value="ECO:0007669"/>
    <property type="project" value="UniProtKB-SubCell"/>
</dbReference>
<evidence type="ECO:0000256" key="7">
    <source>
        <dbReference type="ARBA" id="ARBA00023065"/>
    </source>
</evidence>
<comment type="subunit">
    <text evidence="2">Homotrimer.</text>
</comment>
<dbReference type="SUPFAM" id="SSF56935">
    <property type="entry name" value="Porins"/>
    <property type="match status" value="1"/>
</dbReference>
<evidence type="ECO:0000256" key="2">
    <source>
        <dbReference type="ARBA" id="ARBA00011233"/>
    </source>
</evidence>
<dbReference type="GO" id="GO:0006811">
    <property type="term" value="P:monoatomic ion transport"/>
    <property type="evidence" value="ECO:0007669"/>
    <property type="project" value="UniProtKB-KW"/>
</dbReference>
<evidence type="ECO:0000256" key="6">
    <source>
        <dbReference type="ARBA" id="ARBA00022729"/>
    </source>
</evidence>
<evidence type="ECO:0000313" key="13">
    <source>
        <dbReference type="EMBL" id="ROS05459.1"/>
    </source>
</evidence>
<evidence type="ECO:0000256" key="4">
    <source>
        <dbReference type="ARBA" id="ARBA00022452"/>
    </source>
</evidence>
<keyword evidence="6 11" id="KW-0732">Signal</keyword>
<keyword evidence="8" id="KW-0626">Porin</keyword>
<keyword evidence="10" id="KW-0998">Cell outer membrane</keyword>
<dbReference type="Pfam" id="PF13609">
    <property type="entry name" value="Porin_4"/>
    <property type="match status" value="1"/>
</dbReference>
<dbReference type="InterPro" id="IPR033900">
    <property type="entry name" value="Gram_neg_porin_domain"/>
</dbReference>